<keyword evidence="1" id="KW-0732">Signal</keyword>
<keyword evidence="4" id="KW-1185">Reference proteome</keyword>
<organism evidence="6">
    <name type="scientific">Gongylonema pulchrum</name>
    <dbReference type="NCBI Taxonomy" id="637853"/>
    <lineage>
        <taxon>Eukaryota</taxon>
        <taxon>Metazoa</taxon>
        <taxon>Ecdysozoa</taxon>
        <taxon>Nematoda</taxon>
        <taxon>Chromadorea</taxon>
        <taxon>Rhabditida</taxon>
        <taxon>Spirurina</taxon>
        <taxon>Spiruromorpha</taxon>
        <taxon>Spiruroidea</taxon>
        <taxon>Gongylonematidae</taxon>
        <taxon>Gongylonema</taxon>
    </lineage>
</organism>
<evidence type="ECO:0000313" key="3">
    <source>
        <dbReference type="EMBL" id="VDN48561.1"/>
    </source>
</evidence>
<reference evidence="2 4" key="2">
    <citation type="submission" date="2018-11" db="EMBL/GenBank/DDBJ databases">
        <authorList>
            <consortium name="Pathogen Informatics"/>
        </authorList>
    </citation>
    <scope>NUCLEOTIDE SEQUENCE [LARGE SCALE GENOMIC DNA]</scope>
</reference>
<dbReference type="EMBL" id="UYRT01104038">
    <property type="protein sequence ID" value="VDN43853.1"/>
    <property type="molecule type" value="Genomic_DNA"/>
</dbReference>
<evidence type="ECO:0000313" key="4">
    <source>
        <dbReference type="Proteomes" id="UP000271098"/>
    </source>
</evidence>
<gene>
    <name evidence="2" type="ORF">GPUH_LOCUS25175</name>
    <name evidence="3" type="ORF">GPUH_LOCUS26701</name>
</gene>
<evidence type="ECO:0000313" key="5">
    <source>
        <dbReference type="WBParaSite" id="GPUH_0002520601-mRNA-1"/>
    </source>
</evidence>
<accession>A0A183F0G0</accession>
<dbReference type="Proteomes" id="UP000271098">
    <property type="component" value="Unassembled WGS sequence"/>
</dbReference>
<sequence>MVGAPLGAFLFKLFIGLHETNDFDISGISYTYPYPPAIKPIQSIVPPVLTGKQQQQQQQTDQKAALTILVD</sequence>
<name>A0A183F0G0_9BILA</name>
<dbReference type="EMBL" id="UYRT01113184">
    <property type="protein sequence ID" value="VDN48561.1"/>
    <property type="molecule type" value="Genomic_DNA"/>
</dbReference>
<feature type="signal peptide" evidence="1">
    <location>
        <begin position="1"/>
        <end position="20"/>
    </location>
</feature>
<dbReference type="WBParaSite" id="GPUH_0002673101-mRNA-1">
    <property type="protein sequence ID" value="GPUH_0002673101-mRNA-1"/>
    <property type="gene ID" value="GPUH_0002673101"/>
</dbReference>
<evidence type="ECO:0000256" key="1">
    <source>
        <dbReference type="SAM" id="SignalP"/>
    </source>
</evidence>
<proteinExistence type="predicted"/>
<protein>
    <submittedName>
        <fullName evidence="2 5">Uncharacterized protein</fullName>
    </submittedName>
</protein>
<dbReference type="AlphaFoldDB" id="A0A183F0G0"/>
<feature type="chain" id="PRO_5008874615" evidence="1">
    <location>
        <begin position="21"/>
        <end position="71"/>
    </location>
</feature>
<evidence type="ECO:0000313" key="6">
    <source>
        <dbReference type="WBParaSite" id="GPUH_0002673101-mRNA-1"/>
    </source>
</evidence>
<evidence type="ECO:0000313" key="2">
    <source>
        <dbReference type="EMBL" id="VDN43853.1"/>
    </source>
</evidence>
<dbReference type="WBParaSite" id="GPUH_0002520601-mRNA-1">
    <property type="protein sequence ID" value="GPUH_0002520601-mRNA-1"/>
    <property type="gene ID" value="GPUH_0002520601"/>
</dbReference>
<reference evidence="5 6" key="1">
    <citation type="submission" date="2016-06" db="UniProtKB">
        <authorList>
            <consortium name="WormBaseParasite"/>
        </authorList>
    </citation>
    <scope>IDENTIFICATION</scope>
</reference>